<dbReference type="RefSeq" id="WP_353949425.1">
    <property type="nucleotide sequence ID" value="NZ_CP159510.1"/>
</dbReference>
<comment type="similarity">
    <text evidence="9 10">Belongs to the TrpA family.</text>
</comment>
<dbReference type="InterPro" id="IPR002028">
    <property type="entry name" value="Trp_synthase_suA"/>
</dbReference>
<keyword evidence="7 9" id="KW-0456">Lyase</keyword>
<comment type="catalytic activity">
    <reaction evidence="8 9">
        <text>(1S,2R)-1-C-(indol-3-yl)glycerol 3-phosphate + L-serine = D-glyceraldehyde 3-phosphate + L-tryptophan + H2O</text>
        <dbReference type="Rhea" id="RHEA:10532"/>
        <dbReference type="ChEBI" id="CHEBI:15377"/>
        <dbReference type="ChEBI" id="CHEBI:33384"/>
        <dbReference type="ChEBI" id="CHEBI:57912"/>
        <dbReference type="ChEBI" id="CHEBI:58866"/>
        <dbReference type="ChEBI" id="CHEBI:59776"/>
        <dbReference type="EC" id="4.2.1.20"/>
    </reaction>
</comment>
<feature type="active site" description="Proton acceptor" evidence="9">
    <location>
        <position position="54"/>
    </location>
</feature>
<keyword evidence="6 9" id="KW-0057">Aromatic amino acid biosynthesis</keyword>
<dbReference type="AlphaFoldDB" id="A0AAU8IIN5"/>
<evidence type="ECO:0000256" key="3">
    <source>
        <dbReference type="ARBA" id="ARBA00011270"/>
    </source>
</evidence>
<dbReference type="PANTHER" id="PTHR43406:SF1">
    <property type="entry name" value="TRYPTOPHAN SYNTHASE ALPHA CHAIN, CHLOROPLASTIC"/>
    <property type="match status" value="1"/>
</dbReference>
<gene>
    <name evidence="9 11" type="primary">trpA</name>
    <name evidence="11" type="ORF">ABNN70_11495</name>
</gene>
<reference evidence="11" key="1">
    <citation type="submission" date="2024-06" db="EMBL/GenBank/DDBJ databases">
        <authorList>
            <person name="Fan A."/>
            <person name="Zhang F.Y."/>
            <person name="Zhang L."/>
        </authorList>
    </citation>
    <scope>NUCLEOTIDE SEQUENCE</scope>
    <source>
        <strain evidence="11">Y61</strain>
    </source>
</reference>
<evidence type="ECO:0000256" key="7">
    <source>
        <dbReference type="ARBA" id="ARBA00023239"/>
    </source>
</evidence>
<dbReference type="GO" id="GO:0004834">
    <property type="term" value="F:tryptophan synthase activity"/>
    <property type="evidence" value="ECO:0007669"/>
    <property type="project" value="UniProtKB-UniRule"/>
</dbReference>
<evidence type="ECO:0000256" key="2">
    <source>
        <dbReference type="ARBA" id="ARBA00004733"/>
    </source>
</evidence>
<evidence type="ECO:0000256" key="1">
    <source>
        <dbReference type="ARBA" id="ARBA00003365"/>
    </source>
</evidence>
<dbReference type="PANTHER" id="PTHR43406">
    <property type="entry name" value="TRYPTOPHAN SYNTHASE, ALPHA CHAIN"/>
    <property type="match status" value="1"/>
</dbReference>
<evidence type="ECO:0000256" key="10">
    <source>
        <dbReference type="RuleBase" id="RU003662"/>
    </source>
</evidence>
<keyword evidence="5 9" id="KW-0822">Tryptophan biosynthesis</keyword>
<evidence type="ECO:0000256" key="4">
    <source>
        <dbReference type="ARBA" id="ARBA00022605"/>
    </source>
</evidence>
<dbReference type="NCBIfam" id="TIGR00262">
    <property type="entry name" value="trpA"/>
    <property type="match status" value="1"/>
</dbReference>
<evidence type="ECO:0000256" key="8">
    <source>
        <dbReference type="ARBA" id="ARBA00049047"/>
    </source>
</evidence>
<dbReference type="EC" id="4.2.1.20" evidence="9"/>
<evidence type="ECO:0000256" key="6">
    <source>
        <dbReference type="ARBA" id="ARBA00023141"/>
    </source>
</evidence>
<protein>
    <recommendedName>
        <fullName evidence="9">Tryptophan synthase alpha chain</fullName>
        <ecNumber evidence="9">4.2.1.20</ecNumber>
    </recommendedName>
</protein>
<dbReference type="SUPFAM" id="SSF51366">
    <property type="entry name" value="Ribulose-phoshate binding barrel"/>
    <property type="match status" value="1"/>
</dbReference>
<dbReference type="FunFam" id="3.20.20.70:FF:000037">
    <property type="entry name" value="Tryptophan synthase alpha chain"/>
    <property type="match status" value="1"/>
</dbReference>
<dbReference type="HAMAP" id="MF_00131">
    <property type="entry name" value="Trp_synth_alpha"/>
    <property type="match status" value="1"/>
</dbReference>
<dbReference type="CDD" id="cd04724">
    <property type="entry name" value="Tryptophan_synthase_alpha"/>
    <property type="match status" value="1"/>
</dbReference>
<name>A0AAU8IIN5_9BACL</name>
<dbReference type="GO" id="GO:0005829">
    <property type="term" value="C:cytosol"/>
    <property type="evidence" value="ECO:0007669"/>
    <property type="project" value="TreeGrafter"/>
</dbReference>
<comment type="pathway">
    <text evidence="2 9">Amino-acid biosynthesis; L-tryptophan biosynthesis; L-tryptophan from chorismate: step 5/5.</text>
</comment>
<comment type="function">
    <text evidence="1 9">The alpha subunit is responsible for the aldol cleavage of indoleglycerol phosphate to indole and glyceraldehyde 3-phosphate.</text>
</comment>
<dbReference type="EMBL" id="CP159510">
    <property type="protein sequence ID" value="XCJ18401.1"/>
    <property type="molecule type" value="Genomic_DNA"/>
</dbReference>
<evidence type="ECO:0000256" key="9">
    <source>
        <dbReference type="HAMAP-Rule" id="MF_00131"/>
    </source>
</evidence>
<keyword evidence="4 9" id="KW-0028">Amino-acid biosynthesis</keyword>
<feature type="active site" description="Proton acceptor" evidence="9">
    <location>
        <position position="43"/>
    </location>
</feature>
<dbReference type="PROSITE" id="PS00167">
    <property type="entry name" value="TRP_SYNTHASE_ALPHA"/>
    <property type="match status" value="1"/>
</dbReference>
<organism evidence="11">
    <name type="scientific">Sporolactobacillus sp. Y61</name>
    <dbReference type="NCBI Taxonomy" id="3160863"/>
    <lineage>
        <taxon>Bacteria</taxon>
        <taxon>Bacillati</taxon>
        <taxon>Bacillota</taxon>
        <taxon>Bacilli</taxon>
        <taxon>Bacillales</taxon>
        <taxon>Sporolactobacillaceae</taxon>
        <taxon>Sporolactobacillus</taxon>
    </lineage>
</organism>
<sequence>MNEYVNKERGMMFIPFITTGDPNAEATVDLASVLQDFGASALELGIPYSDPLADGPVIQWASRRALENHMTLLKALRLVKRMRESGVKIPVIIFTYVNPLLQLGTETFFHEAKENGVDGLLVPDLPFEESHELSEQCRVHQISLISLVAPTTSDQRLTAICQAAQGFIYCVSSLGVTGVRSHFHPDIFPFLERVRAASSLPIAVGFGISSRAQVDELRNYADGFIVGSAIVSQIEKRADGLRSENRKEALDEIKHYLQDTLPAAEQVAGRRTV</sequence>
<comment type="subunit">
    <text evidence="3 9">Tetramer of two alpha and two beta chains.</text>
</comment>
<dbReference type="Gene3D" id="3.20.20.70">
    <property type="entry name" value="Aldolase class I"/>
    <property type="match status" value="1"/>
</dbReference>
<dbReference type="InterPro" id="IPR011060">
    <property type="entry name" value="RibuloseP-bd_barrel"/>
</dbReference>
<proteinExistence type="inferred from homology"/>
<accession>A0AAU8IIN5</accession>
<dbReference type="InterPro" id="IPR018204">
    <property type="entry name" value="Trp_synthase_alpha_AS"/>
</dbReference>
<dbReference type="Pfam" id="PF00290">
    <property type="entry name" value="Trp_syntA"/>
    <property type="match status" value="1"/>
</dbReference>
<evidence type="ECO:0000313" key="11">
    <source>
        <dbReference type="EMBL" id="XCJ18401.1"/>
    </source>
</evidence>
<dbReference type="InterPro" id="IPR013785">
    <property type="entry name" value="Aldolase_TIM"/>
</dbReference>
<evidence type="ECO:0000256" key="5">
    <source>
        <dbReference type="ARBA" id="ARBA00022822"/>
    </source>
</evidence>